<sequence length="277" mass="30036">MTSKVAVVTGANKGIGLAIVKGLSRAGFPGDIILCARNEKLGQGAVETLKSEGLHNVKFQRLDVCDQRSAVELKLFLEKNYGGLDVLINNAGIAYTKDASEPFGEQAEVTMRTNFWGMLWVSHALFPLLRAGARVVNVSSFVSKQVLNQCSPELQARLRNANISEEELCELMGEFVIGAQQGDQEAQGWPNSAYGTTKIGVTVLSRIQARILSQTRPSDGILVNACCPGWVRTDMAGPNAPKTPEQGAETPVYLATLPVGTRDPHGQLVWDKTIQEW</sequence>
<keyword evidence="2" id="KW-0521">NADP</keyword>
<dbReference type="EC" id="1.1.1.184" evidence="4"/>
<dbReference type="InterPro" id="IPR036291">
    <property type="entry name" value="NAD(P)-bd_dom_sf"/>
</dbReference>
<proteinExistence type="inferred from homology"/>
<reference evidence="6" key="2">
    <citation type="submission" date="2025-08" db="UniProtKB">
        <authorList>
            <consortium name="Ensembl"/>
        </authorList>
    </citation>
    <scope>IDENTIFICATION</scope>
</reference>
<dbReference type="GeneID" id="114792302"/>
<keyword evidence="7" id="KW-1185">Reference proteome</keyword>
<dbReference type="PRINTS" id="PR00081">
    <property type="entry name" value="GDHRDH"/>
</dbReference>
<name>A0AAY4A5C6_9TELE</name>
<dbReference type="RefSeq" id="XP_028839124.1">
    <property type="nucleotide sequence ID" value="XM_028983291.1"/>
</dbReference>
<comment type="similarity">
    <text evidence="1 5">Belongs to the short-chain dehydrogenases/reductases (SDR) family.</text>
</comment>
<dbReference type="CDD" id="cd05324">
    <property type="entry name" value="carb_red_PTCR-like_SDR_c"/>
    <property type="match status" value="1"/>
</dbReference>
<evidence type="ECO:0000256" key="4">
    <source>
        <dbReference type="ARBA" id="ARBA00026118"/>
    </source>
</evidence>
<dbReference type="GeneTree" id="ENSGT00940000168097"/>
<reference evidence="6" key="3">
    <citation type="submission" date="2025-09" db="UniProtKB">
        <authorList>
            <consortium name="Ensembl"/>
        </authorList>
    </citation>
    <scope>IDENTIFICATION</scope>
</reference>
<evidence type="ECO:0000256" key="1">
    <source>
        <dbReference type="ARBA" id="ARBA00006484"/>
    </source>
</evidence>
<dbReference type="Ensembl" id="ENSDCDT00010004148.1">
    <property type="protein sequence ID" value="ENSDCDP00010003994.1"/>
    <property type="gene ID" value="ENSDCDG00010001809.1"/>
</dbReference>
<dbReference type="GO" id="GO:0004090">
    <property type="term" value="F:carbonyl reductase (NADPH) activity"/>
    <property type="evidence" value="ECO:0007669"/>
    <property type="project" value="UniProtKB-EC"/>
</dbReference>
<evidence type="ECO:0000256" key="5">
    <source>
        <dbReference type="RuleBase" id="RU000363"/>
    </source>
</evidence>
<dbReference type="PANTHER" id="PTHR43963:SF4">
    <property type="entry name" value="CARBONYL REDUCTASE (NADPH)"/>
    <property type="match status" value="1"/>
</dbReference>
<dbReference type="PRINTS" id="PR00080">
    <property type="entry name" value="SDRFAMILY"/>
</dbReference>
<protein>
    <recommendedName>
        <fullName evidence="4">carbonyl reductase (NADPH)</fullName>
        <ecNumber evidence="4">1.1.1.184</ecNumber>
    </recommendedName>
</protein>
<evidence type="ECO:0000256" key="3">
    <source>
        <dbReference type="ARBA" id="ARBA00023002"/>
    </source>
</evidence>
<organism evidence="6 7">
    <name type="scientific">Denticeps clupeoides</name>
    <name type="common">denticle herring</name>
    <dbReference type="NCBI Taxonomy" id="299321"/>
    <lineage>
        <taxon>Eukaryota</taxon>
        <taxon>Metazoa</taxon>
        <taxon>Chordata</taxon>
        <taxon>Craniata</taxon>
        <taxon>Vertebrata</taxon>
        <taxon>Euteleostomi</taxon>
        <taxon>Actinopterygii</taxon>
        <taxon>Neopterygii</taxon>
        <taxon>Teleostei</taxon>
        <taxon>Clupei</taxon>
        <taxon>Clupeiformes</taxon>
        <taxon>Denticipitoidei</taxon>
        <taxon>Denticipitidae</taxon>
        <taxon>Denticeps</taxon>
    </lineage>
</organism>
<dbReference type="InterPro" id="IPR002347">
    <property type="entry name" value="SDR_fam"/>
</dbReference>
<evidence type="ECO:0000313" key="6">
    <source>
        <dbReference type="Ensembl" id="ENSDCDP00010003994.1"/>
    </source>
</evidence>
<gene>
    <name evidence="6" type="primary">cbr1l</name>
</gene>
<dbReference type="Pfam" id="PF00106">
    <property type="entry name" value="adh_short"/>
    <property type="match status" value="1"/>
</dbReference>
<dbReference type="Proteomes" id="UP000694580">
    <property type="component" value="Chromosome 6"/>
</dbReference>
<dbReference type="PANTHER" id="PTHR43963">
    <property type="entry name" value="CARBONYL REDUCTASE 1-RELATED"/>
    <property type="match status" value="1"/>
</dbReference>
<accession>A0AAY4A5C6</accession>
<dbReference type="AlphaFoldDB" id="A0AAY4A5C6"/>
<dbReference type="InterPro" id="IPR045313">
    <property type="entry name" value="CBR1-like"/>
</dbReference>
<evidence type="ECO:0000256" key="2">
    <source>
        <dbReference type="ARBA" id="ARBA00022857"/>
    </source>
</evidence>
<dbReference type="Gene3D" id="3.40.50.720">
    <property type="entry name" value="NAD(P)-binding Rossmann-like Domain"/>
    <property type="match status" value="1"/>
</dbReference>
<keyword evidence="3" id="KW-0560">Oxidoreductase</keyword>
<reference evidence="6 7" key="1">
    <citation type="submission" date="2020-06" db="EMBL/GenBank/DDBJ databases">
        <authorList>
            <consortium name="Wellcome Sanger Institute Data Sharing"/>
        </authorList>
    </citation>
    <scope>NUCLEOTIDE SEQUENCE [LARGE SCALE GENOMIC DNA]</scope>
</reference>
<dbReference type="SUPFAM" id="SSF51735">
    <property type="entry name" value="NAD(P)-binding Rossmann-fold domains"/>
    <property type="match status" value="1"/>
</dbReference>
<evidence type="ECO:0000313" key="7">
    <source>
        <dbReference type="Proteomes" id="UP000694580"/>
    </source>
</evidence>